<dbReference type="Pfam" id="PF14106">
    <property type="entry name" value="DUF4279"/>
    <property type="match status" value="1"/>
</dbReference>
<protein>
    <submittedName>
        <fullName evidence="1">DUF4279 domain-containing protein</fullName>
    </submittedName>
</protein>
<evidence type="ECO:0000313" key="2">
    <source>
        <dbReference type="Proteomes" id="UP000516305"/>
    </source>
</evidence>
<proteinExistence type="predicted"/>
<organism evidence="1 2">
    <name type="scientific">Croceimicrobium hydrocarbonivorans</name>
    <dbReference type="NCBI Taxonomy" id="2761580"/>
    <lineage>
        <taxon>Bacteria</taxon>
        <taxon>Pseudomonadati</taxon>
        <taxon>Bacteroidota</taxon>
        <taxon>Flavobacteriia</taxon>
        <taxon>Flavobacteriales</taxon>
        <taxon>Owenweeksiaceae</taxon>
        <taxon>Croceimicrobium</taxon>
    </lineage>
</organism>
<sequence>MSSTRWFDENGDEIIREPVNLDETEHIAEIGGTFEAFSVGVNFYSEDLDRHEITRLIGVEPTKSWNPNERHPIGNSNKTRITDWGKWYLTSKRDNTELNQKLEDLLNSLTSDLETWKKLTSKYHAWIDVAGYMENWNRGFSLKPELMRMLSDRNLEVVFDIYYDGEEENDAD</sequence>
<accession>A0A7H0VHC5</accession>
<name>A0A7H0VHC5_9FLAO</name>
<gene>
    <name evidence="1" type="ORF">H4K34_04605</name>
</gene>
<dbReference type="EMBL" id="CP060139">
    <property type="protein sequence ID" value="QNR25123.1"/>
    <property type="molecule type" value="Genomic_DNA"/>
</dbReference>
<dbReference type="InterPro" id="IPR025459">
    <property type="entry name" value="DUF4279"/>
</dbReference>
<evidence type="ECO:0000313" key="1">
    <source>
        <dbReference type="EMBL" id="QNR25123.1"/>
    </source>
</evidence>
<reference evidence="1 2" key="1">
    <citation type="submission" date="2020-08" db="EMBL/GenBank/DDBJ databases">
        <title>Croceimicrobium hydrocarbonivorans gen. nov., sp. nov., a novel marine bacterium isolated from a bacterial consortium that degrades polyethylene terephthalate.</title>
        <authorList>
            <person name="Liu R."/>
        </authorList>
    </citation>
    <scope>NUCLEOTIDE SEQUENCE [LARGE SCALE GENOMIC DNA]</scope>
    <source>
        <strain evidence="1 2">A20-9</strain>
    </source>
</reference>
<dbReference type="Proteomes" id="UP000516305">
    <property type="component" value="Chromosome"/>
</dbReference>
<dbReference type="KEGG" id="chyd:H4K34_04605"/>
<keyword evidence="2" id="KW-1185">Reference proteome</keyword>
<dbReference type="AlphaFoldDB" id="A0A7H0VHC5"/>
<dbReference type="RefSeq" id="WP_210759648.1">
    <property type="nucleotide sequence ID" value="NZ_CP060139.1"/>
</dbReference>